<dbReference type="Gene3D" id="3.10.20.310">
    <property type="entry name" value="membrane protein fhac"/>
    <property type="match status" value="1"/>
</dbReference>
<dbReference type="PANTHER" id="PTHR37820">
    <property type="entry name" value="CELL DIVISION PROTEIN DIVIB"/>
    <property type="match status" value="1"/>
</dbReference>
<comment type="caution">
    <text evidence="11">The sequence shown here is derived from an EMBL/GenBank/DDBJ whole genome shotgun (WGS) entry which is preliminary data.</text>
</comment>
<evidence type="ECO:0000256" key="6">
    <source>
        <dbReference type="ARBA" id="ARBA00023136"/>
    </source>
</evidence>
<dbReference type="Proteomes" id="UP001165405">
    <property type="component" value="Unassembled WGS sequence"/>
</dbReference>
<evidence type="ECO:0000256" key="1">
    <source>
        <dbReference type="ARBA" id="ARBA00004370"/>
    </source>
</evidence>
<keyword evidence="2" id="KW-1003">Cell membrane</keyword>
<sequence>MPAERAAPPEATRRRDDVVHPGARPASGSADHGEARGHVVPALPEVVSTRMADRLAERDAERAAMARHRFWVRAGWVVGGVAAAVALGWAAFFSPLLALVPERVVVTGEGSTVDVAQVRDVLDDDAGVPLPRLDTVAMRERVLALNAVKDVRITRAWPDGLDVVLTAREPVAAAPGEDGYALLDPEGVQVGVADPAPDGLPIVSVPLDAEPATGALALAAALRVLGALPPDLSSQVAEVSADTQDDVQTRLHDGALIHWGNGDRIALKVRVVQALRAADPGARILDVSSPELPITR</sequence>
<dbReference type="PROSITE" id="PS51779">
    <property type="entry name" value="POTRA"/>
    <property type="match status" value="1"/>
</dbReference>
<dbReference type="GO" id="GO:0005886">
    <property type="term" value="C:plasma membrane"/>
    <property type="evidence" value="ECO:0007669"/>
    <property type="project" value="TreeGrafter"/>
</dbReference>
<evidence type="ECO:0000256" key="8">
    <source>
        <dbReference type="SAM" id="MobiDB-lite"/>
    </source>
</evidence>
<dbReference type="InterPro" id="IPR005548">
    <property type="entry name" value="Cell_div_FtsQ/DivIB_C"/>
</dbReference>
<keyword evidence="6 9" id="KW-0472">Membrane</keyword>
<feature type="transmembrane region" description="Helical" evidence="9">
    <location>
        <begin position="70"/>
        <end position="92"/>
    </location>
</feature>
<evidence type="ECO:0000313" key="12">
    <source>
        <dbReference type="Proteomes" id="UP001165405"/>
    </source>
</evidence>
<dbReference type="InterPro" id="IPR013685">
    <property type="entry name" value="POTRA_FtsQ_type"/>
</dbReference>
<feature type="region of interest" description="Disordered" evidence="8">
    <location>
        <begin position="1"/>
        <end position="38"/>
    </location>
</feature>
<evidence type="ECO:0000256" key="7">
    <source>
        <dbReference type="ARBA" id="ARBA00023306"/>
    </source>
</evidence>
<keyword evidence="7" id="KW-0131">Cell cycle</keyword>
<gene>
    <name evidence="11" type="ORF">L1785_20280</name>
</gene>
<evidence type="ECO:0000256" key="2">
    <source>
        <dbReference type="ARBA" id="ARBA00022475"/>
    </source>
</evidence>
<reference evidence="11" key="1">
    <citation type="submission" date="2022-01" db="EMBL/GenBank/DDBJ databases">
        <title>Antribacter sp. nov., isolated from Guizhou of China.</title>
        <authorList>
            <person name="Chengliang C."/>
            <person name="Ya Z."/>
        </authorList>
    </citation>
    <scope>NUCLEOTIDE SEQUENCE</scope>
    <source>
        <strain evidence="11">KLBMP 9083</strain>
    </source>
</reference>
<dbReference type="Pfam" id="PF03799">
    <property type="entry name" value="FtsQ_DivIB_C"/>
    <property type="match status" value="1"/>
</dbReference>
<dbReference type="GO" id="GO:0051301">
    <property type="term" value="P:cell division"/>
    <property type="evidence" value="ECO:0007669"/>
    <property type="project" value="UniProtKB-KW"/>
</dbReference>
<evidence type="ECO:0000256" key="5">
    <source>
        <dbReference type="ARBA" id="ARBA00022989"/>
    </source>
</evidence>
<accession>A0AA41QHS2</accession>
<protein>
    <submittedName>
        <fullName evidence="11">Cell division protein FtsQ/DivIB</fullName>
    </submittedName>
</protein>
<feature type="domain" description="POTRA" evidence="10">
    <location>
        <begin position="99"/>
        <end position="168"/>
    </location>
</feature>
<evidence type="ECO:0000313" key="11">
    <source>
        <dbReference type="EMBL" id="MCF4123311.1"/>
    </source>
</evidence>
<comment type="subcellular location">
    <subcellularLocation>
        <location evidence="1">Membrane</location>
    </subcellularLocation>
</comment>
<dbReference type="PANTHER" id="PTHR37820:SF1">
    <property type="entry name" value="CELL DIVISION PROTEIN FTSQ"/>
    <property type="match status" value="1"/>
</dbReference>
<dbReference type="EMBL" id="JAKGSG010000058">
    <property type="protein sequence ID" value="MCF4123311.1"/>
    <property type="molecule type" value="Genomic_DNA"/>
</dbReference>
<dbReference type="InterPro" id="IPR050487">
    <property type="entry name" value="FtsQ_DivIB"/>
</dbReference>
<evidence type="ECO:0000256" key="9">
    <source>
        <dbReference type="SAM" id="Phobius"/>
    </source>
</evidence>
<dbReference type="AlphaFoldDB" id="A0AA41QHS2"/>
<keyword evidence="4 9" id="KW-0812">Transmembrane</keyword>
<keyword evidence="3 11" id="KW-0132">Cell division</keyword>
<feature type="compositionally biased region" description="Low complexity" evidence="8">
    <location>
        <begin position="1"/>
        <end position="10"/>
    </location>
</feature>
<dbReference type="InterPro" id="IPR034746">
    <property type="entry name" value="POTRA"/>
</dbReference>
<organism evidence="11 12">
    <name type="scientific">Antribacter soli</name>
    <dbReference type="NCBI Taxonomy" id="2910976"/>
    <lineage>
        <taxon>Bacteria</taxon>
        <taxon>Bacillati</taxon>
        <taxon>Actinomycetota</taxon>
        <taxon>Actinomycetes</taxon>
        <taxon>Micrococcales</taxon>
        <taxon>Promicromonosporaceae</taxon>
        <taxon>Antribacter</taxon>
    </lineage>
</organism>
<dbReference type="Pfam" id="PF08478">
    <property type="entry name" value="POTRA_1"/>
    <property type="match status" value="1"/>
</dbReference>
<evidence type="ECO:0000259" key="10">
    <source>
        <dbReference type="PROSITE" id="PS51779"/>
    </source>
</evidence>
<evidence type="ECO:0000256" key="4">
    <source>
        <dbReference type="ARBA" id="ARBA00022692"/>
    </source>
</evidence>
<keyword evidence="12" id="KW-1185">Reference proteome</keyword>
<evidence type="ECO:0000256" key="3">
    <source>
        <dbReference type="ARBA" id="ARBA00022618"/>
    </source>
</evidence>
<name>A0AA41QHS2_9MICO</name>
<keyword evidence="5 9" id="KW-1133">Transmembrane helix</keyword>
<proteinExistence type="predicted"/>
<dbReference type="RefSeq" id="WP_236091122.1">
    <property type="nucleotide sequence ID" value="NZ_JAKGSG010000058.1"/>
</dbReference>